<evidence type="ECO:0000259" key="23">
    <source>
        <dbReference type="PROSITE" id="PS50026"/>
    </source>
</evidence>
<evidence type="ECO:0000256" key="14">
    <source>
        <dbReference type="ARBA" id="ARBA00023157"/>
    </source>
</evidence>
<feature type="disulfide bond" evidence="20">
    <location>
        <begin position="91"/>
        <end position="100"/>
    </location>
</feature>
<keyword evidence="7" id="KW-0037">Angiogenesis</keyword>
<dbReference type="GO" id="GO:0048146">
    <property type="term" value="P:positive regulation of fibroblast proliferation"/>
    <property type="evidence" value="ECO:0007669"/>
    <property type="project" value="Ensembl"/>
</dbReference>
<feature type="signal peptide" evidence="22">
    <location>
        <begin position="1"/>
        <end position="29"/>
    </location>
</feature>
<dbReference type="PROSITE" id="PS00022">
    <property type="entry name" value="EGF_1"/>
    <property type="match status" value="1"/>
</dbReference>
<evidence type="ECO:0000256" key="15">
    <source>
        <dbReference type="ARBA" id="ARBA00023180"/>
    </source>
</evidence>
<dbReference type="GO" id="GO:0045892">
    <property type="term" value="P:negative regulation of DNA-templated transcription"/>
    <property type="evidence" value="ECO:0007669"/>
    <property type="project" value="Ensembl"/>
</dbReference>
<dbReference type="Ensembl" id="ENSSPUT00000012231.1">
    <property type="protein sequence ID" value="ENSSPUP00000011461.1"/>
    <property type="gene ID" value="ENSSPUG00000008813.1"/>
</dbReference>
<dbReference type="GO" id="GO:0001525">
    <property type="term" value="P:angiogenesis"/>
    <property type="evidence" value="ECO:0007669"/>
    <property type="project" value="UniProtKB-KW"/>
</dbReference>
<evidence type="ECO:0000256" key="18">
    <source>
        <dbReference type="ARBA" id="ARBA00063711"/>
    </source>
</evidence>
<dbReference type="GO" id="GO:0038134">
    <property type="term" value="P:ERBB2-EGFR signaling pathway"/>
    <property type="evidence" value="ECO:0007669"/>
    <property type="project" value="Ensembl"/>
</dbReference>
<dbReference type="GO" id="GO:0045740">
    <property type="term" value="P:positive regulation of DNA replication"/>
    <property type="evidence" value="ECO:0007669"/>
    <property type="project" value="Ensembl"/>
</dbReference>
<dbReference type="Gene3D" id="2.10.25.10">
    <property type="entry name" value="Laminin"/>
    <property type="match status" value="1"/>
</dbReference>
<keyword evidence="9 22" id="KW-0732">Signal</keyword>
<organism evidence="24 25">
    <name type="scientific">Sphenodon punctatus</name>
    <name type="common">Tuatara</name>
    <name type="synonym">Hatteria punctata</name>
    <dbReference type="NCBI Taxonomy" id="8508"/>
    <lineage>
        <taxon>Eukaryota</taxon>
        <taxon>Metazoa</taxon>
        <taxon>Chordata</taxon>
        <taxon>Craniata</taxon>
        <taxon>Vertebrata</taxon>
        <taxon>Euteleostomi</taxon>
        <taxon>Lepidosauria</taxon>
        <taxon>Sphenodontia</taxon>
        <taxon>Sphenodontidae</taxon>
        <taxon>Sphenodon</taxon>
    </lineage>
</organism>
<dbReference type="GO" id="GO:0005154">
    <property type="term" value="F:epidermal growth factor receptor binding"/>
    <property type="evidence" value="ECO:0007669"/>
    <property type="project" value="Ensembl"/>
</dbReference>
<dbReference type="PROSITE" id="PS50026">
    <property type="entry name" value="EGF_3"/>
    <property type="match status" value="1"/>
</dbReference>
<comment type="subcellular location">
    <subcellularLocation>
        <location evidence="2">Cell membrane</location>
        <topology evidence="2">Single-pass type I membrane protein</topology>
    </subcellularLocation>
    <subcellularLocation>
        <location evidence="1">Secreted</location>
        <location evidence="1">Extracellular space</location>
    </subcellularLocation>
</comment>
<keyword evidence="3" id="KW-0217">Developmental protein</keyword>
<feature type="chain" id="PRO_5034180774" description="Proepiregulin" evidence="22">
    <location>
        <begin position="30"/>
        <end position="169"/>
    </location>
</feature>
<evidence type="ECO:0000256" key="13">
    <source>
        <dbReference type="ARBA" id="ARBA00023136"/>
    </source>
</evidence>
<proteinExistence type="predicted"/>
<keyword evidence="15" id="KW-0325">Glycoprotein</keyword>
<evidence type="ECO:0000256" key="4">
    <source>
        <dbReference type="ARBA" id="ARBA00022475"/>
    </source>
</evidence>
<feature type="transmembrane region" description="Helical" evidence="21">
    <location>
        <begin position="114"/>
        <end position="137"/>
    </location>
</feature>
<dbReference type="GO" id="GO:0051781">
    <property type="term" value="P:positive regulation of cell division"/>
    <property type="evidence" value="ECO:0007669"/>
    <property type="project" value="UniProtKB-KW"/>
</dbReference>
<evidence type="ECO:0000313" key="25">
    <source>
        <dbReference type="Proteomes" id="UP000694392"/>
    </source>
</evidence>
<evidence type="ECO:0000256" key="7">
    <source>
        <dbReference type="ARBA" id="ARBA00022657"/>
    </source>
</evidence>
<dbReference type="GO" id="GO:0051151">
    <property type="term" value="P:negative regulation of smooth muscle cell differentiation"/>
    <property type="evidence" value="ECO:0007669"/>
    <property type="project" value="Ensembl"/>
</dbReference>
<dbReference type="SUPFAM" id="SSF57196">
    <property type="entry name" value="EGF/Laminin"/>
    <property type="match status" value="1"/>
</dbReference>
<keyword evidence="16" id="KW-0497">Mitogen</keyword>
<accession>A0A8D0GNK1</accession>
<evidence type="ECO:0000256" key="3">
    <source>
        <dbReference type="ARBA" id="ARBA00022473"/>
    </source>
</evidence>
<evidence type="ECO:0000256" key="16">
    <source>
        <dbReference type="ARBA" id="ARBA00023246"/>
    </source>
</evidence>
<comment type="caution">
    <text evidence="20">Lacks conserved residue(s) required for the propagation of feature annotation.</text>
</comment>
<evidence type="ECO:0000256" key="8">
    <source>
        <dbReference type="ARBA" id="ARBA00022692"/>
    </source>
</evidence>
<keyword evidence="4" id="KW-1003">Cell membrane</keyword>
<dbReference type="GO" id="GO:0005886">
    <property type="term" value="C:plasma membrane"/>
    <property type="evidence" value="ECO:0007669"/>
    <property type="project" value="UniProtKB-SubCell"/>
</dbReference>
<evidence type="ECO:0000256" key="10">
    <source>
        <dbReference type="ARBA" id="ARBA00022782"/>
    </source>
</evidence>
<evidence type="ECO:0000256" key="17">
    <source>
        <dbReference type="ARBA" id="ARBA00053614"/>
    </source>
</evidence>
<dbReference type="GeneTree" id="ENSGT00510000048748"/>
<evidence type="ECO:0000256" key="6">
    <source>
        <dbReference type="ARBA" id="ARBA00022536"/>
    </source>
</evidence>
<evidence type="ECO:0000256" key="22">
    <source>
        <dbReference type="SAM" id="SignalP"/>
    </source>
</evidence>
<keyword evidence="10" id="KW-0221">Differentiation</keyword>
<dbReference type="GO" id="GO:0038135">
    <property type="term" value="P:ERBB2-ERBB4 signaling pathway"/>
    <property type="evidence" value="ECO:0007669"/>
    <property type="project" value="Ensembl"/>
</dbReference>
<dbReference type="AlphaFoldDB" id="A0A8D0GNK1"/>
<dbReference type="GO" id="GO:0032755">
    <property type="term" value="P:positive regulation of interleukin-6 production"/>
    <property type="evidence" value="ECO:0007669"/>
    <property type="project" value="Ensembl"/>
</dbReference>
<comment type="subunit">
    <text evidence="18">Interacts with EGFR and ERBB4.</text>
</comment>
<dbReference type="PRINTS" id="PR00009">
    <property type="entry name" value="EGFTGF"/>
</dbReference>
<dbReference type="GO" id="GO:0019221">
    <property type="term" value="P:cytokine-mediated signaling pathway"/>
    <property type="evidence" value="ECO:0007669"/>
    <property type="project" value="Ensembl"/>
</dbReference>
<dbReference type="GO" id="GO:0008083">
    <property type="term" value="F:growth factor activity"/>
    <property type="evidence" value="ECO:0007669"/>
    <property type="project" value="UniProtKB-KW"/>
</dbReference>
<evidence type="ECO:0000256" key="11">
    <source>
        <dbReference type="ARBA" id="ARBA00022989"/>
    </source>
</evidence>
<keyword evidence="13 21" id="KW-0472">Membrane</keyword>
<reference evidence="24" key="2">
    <citation type="submission" date="2025-09" db="UniProtKB">
        <authorList>
            <consortium name="Ensembl"/>
        </authorList>
    </citation>
    <scope>IDENTIFICATION</scope>
</reference>
<keyword evidence="12" id="KW-0339">Growth factor</keyword>
<keyword evidence="25" id="KW-1185">Reference proteome</keyword>
<protein>
    <recommendedName>
        <fullName evidence="19">Proepiregulin</fullName>
    </recommendedName>
</protein>
<evidence type="ECO:0000256" key="21">
    <source>
        <dbReference type="SAM" id="Phobius"/>
    </source>
</evidence>
<keyword evidence="11 21" id="KW-1133">Transmembrane helix</keyword>
<evidence type="ECO:0000256" key="12">
    <source>
        <dbReference type="ARBA" id="ARBA00023030"/>
    </source>
</evidence>
<dbReference type="GO" id="GO:0009299">
    <property type="term" value="P:mRNA transcription"/>
    <property type="evidence" value="ECO:0007669"/>
    <property type="project" value="Ensembl"/>
</dbReference>
<feature type="domain" description="EGF-like" evidence="23">
    <location>
        <begin position="61"/>
        <end position="101"/>
    </location>
</feature>
<evidence type="ECO:0000256" key="9">
    <source>
        <dbReference type="ARBA" id="ARBA00022729"/>
    </source>
</evidence>
<evidence type="ECO:0000256" key="20">
    <source>
        <dbReference type="PROSITE-ProRule" id="PRU00076"/>
    </source>
</evidence>
<dbReference type="GO" id="GO:0042327">
    <property type="term" value="P:positive regulation of phosphorylation"/>
    <property type="evidence" value="ECO:0007669"/>
    <property type="project" value="Ensembl"/>
</dbReference>
<dbReference type="GO" id="GO:0005615">
    <property type="term" value="C:extracellular space"/>
    <property type="evidence" value="ECO:0007669"/>
    <property type="project" value="Ensembl"/>
</dbReference>
<sequence>MVPASCSQLRLASLLLLCLVFHQLQAALGTTVIPLCGRNETENCTTALVQTENSPRMAQVGITKCKPEMKDYCFHGQCMFLVEMDEHHCRCDVGFSGARCMHSELVVQPLSKEYVVLTVLLLLFLLVASLVAIYYFYEWYQGKKRRNADNKDYKEVATQSEKNSALLHM</sequence>
<dbReference type="GO" id="GO:0043616">
    <property type="term" value="P:keratinocyte proliferation"/>
    <property type="evidence" value="ECO:0007669"/>
    <property type="project" value="Ensembl"/>
</dbReference>
<dbReference type="PANTHER" id="PTHR10740:SF11">
    <property type="entry name" value="PROEPIREGULIN"/>
    <property type="match status" value="1"/>
</dbReference>
<evidence type="ECO:0000256" key="5">
    <source>
        <dbReference type="ARBA" id="ARBA00022525"/>
    </source>
</evidence>
<keyword evidence="8 21" id="KW-0812">Transmembrane</keyword>
<gene>
    <name evidence="24" type="primary">EREG</name>
</gene>
<keyword evidence="6 20" id="KW-0245">EGF-like domain</keyword>
<dbReference type="GO" id="GO:0030297">
    <property type="term" value="F:transmembrane receptor protein tyrosine kinase activator activity"/>
    <property type="evidence" value="ECO:0007669"/>
    <property type="project" value="Ensembl"/>
</dbReference>
<dbReference type="GO" id="GO:0008285">
    <property type="term" value="P:negative regulation of cell population proliferation"/>
    <property type="evidence" value="ECO:0007669"/>
    <property type="project" value="Ensembl"/>
</dbReference>
<evidence type="ECO:0000256" key="19">
    <source>
        <dbReference type="ARBA" id="ARBA00069823"/>
    </source>
</evidence>
<evidence type="ECO:0000256" key="1">
    <source>
        <dbReference type="ARBA" id="ARBA00004239"/>
    </source>
</evidence>
<comment type="function">
    <text evidence="17">Ligand of the EGF receptor/EGFR and ERBB4. Stimulates EGFR and ERBB4 tyrosine phosphorylation. Contributes to inflammation, wound healing, tissue repair, and oocyte maturation by regulating angiogenesis and vascular remodeling and by stimulating cell proliferation.</text>
</comment>
<keyword evidence="14 20" id="KW-1015">Disulfide bond</keyword>
<dbReference type="GO" id="GO:0045840">
    <property type="term" value="P:positive regulation of mitotic nuclear division"/>
    <property type="evidence" value="ECO:0007669"/>
    <property type="project" value="Ensembl"/>
</dbReference>
<dbReference type="InterPro" id="IPR000742">
    <property type="entry name" value="EGF"/>
</dbReference>
<evidence type="ECO:0000256" key="2">
    <source>
        <dbReference type="ARBA" id="ARBA00004251"/>
    </source>
</evidence>
<dbReference type="PROSITE" id="PS01186">
    <property type="entry name" value="EGF_2"/>
    <property type="match status" value="1"/>
</dbReference>
<reference evidence="24" key="1">
    <citation type="submission" date="2025-08" db="UniProtKB">
        <authorList>
            <consortium name="Ensembl"/>
        </authorList>
    </citation>
    <scope>IDENTIFICATION</scope>
</reference>
<dbReference type="Proteomes" id="UP000694392">
    <property type="component" value="Unplaced"/>
</dbReference>
<keyword evidence="5" id="KW-0964">Secreted</keyword>
<dbReference type="FunFam" id="2.10.25.10:FF:000320">
    <property type="entry name" value="Proepiregulin"/>
    <property type="match status" value="1"/>
</dbReference>
<name>A0A8D0GNK1_SPHPU</name>
<dbReference type="GO" id="GO:0007267">
    <property type="term" value="P:cell-cell signaling"/>
    <property type="evidence" value="ECO:0007669"/>
    <property type="project" value="Ensembl"/>
</dbReference>
<dbReference type="PANTHER" id="PTHR10740">
    <property type="entry name" value="TRANSFORMING GROWTH FACTOR ALPHA"/>
    <property type="match status" value="1"/>
</dbReference>
<dbReference type="GO" id="GO:0030154">
    <property type="term" value="P:cell differentiation"/>
    <property type="evidence" value="ECO:0007669"/>
    <property type="project" value="UniProtKB-KW"/>
</dbReference>
<dbReference type="GO" id="GO:0045089">
    <property type="term" value="P:positive regulation of innate immune response"/>
    <property type="evidence" value="ECO:0007669"/>
    <property type="project" value="Ensembl"/>
</dbReference>
<evidence type="ECO:0000313" key="24">
    <source>
        <dbReference type="Ensembl" id="ENSSPUP00000011461.1"/>
    </source>
</evidence>
<dbReference type="GO" id="GO:0048513">
    <property type="term" value="P:animal organ development"/>
    <property type="evidence" value="ECO:0007669"/>
    <property type="project" value="UniProtKB-ARBA"/>
</dbReference>
<dbReference type="GO" id="GO:0038138">
    <property type="term" value="P:ERBB4-ERBB4 signaling pathway"/>
    <property type="evidence" value="ECO:0007669"/>
    <property type="project" value="Ensembl"/>
</dbReference>
<dbReference type="OMA" id="WIGERCS"/>